<dbReference type="GO" id="GO:0008837">
    <property type="term" value="F:diaminopimelate epimerase activity"/>
    <property type="evidence" value="ECO:0007669"/>
    <property type="project" value="UniProtKB-EC"/>
</dbReference>
<feature type="active site" description="Proton acceptor" evidence="8">
    <location>
        <position position="216"/>
    </location>
</feature>
<dbReference type="Gene3D" id="3.10.310.10">
    <property type="entry name" value="Diaminopimelate Epimerase, Chain A, domain 1"/>
    <property type="match status" value="2"/>
</dbReference>
<evidence type="ECO:0000256" key="8">
    <source>
        <dbReference type="HAMAP-Rule" id="MF_00197"/>
    </source>
</evidence>
<keyword evidence="5 8" id="KW-0457">Lysine biosynthesis</keyword>
<comment type="pathway">
    <text evidence="1 8">Amino-acid biosynthesis; L-lysine biosynthesis via DAP pathway; DL-2,6-diaminopimelate from LL-2,6-diaminopimelate: step 1/1.</text>
</comment>
<feature type="active site" description="Proton donor" evidence="8">
    <location>
        <position position="82"/>
    </location>
</feature>
<comment type="subcellular location">
    <subcellularLocation>
        <location evidence="8">Cytoplasm</location>
    </subcellularLocation>
</comment>
<evidence type="ECO:0000256" key="2">
    <source>
        <dbReference type="ARBA" id="ARBA00010219"/>
    </source>
</evidence>
<dbReference type="NCBIfam" id="TIGR00652">
    <property type="entry name" value="DapF"/>
    <property type="match status" value="1"/>
</dbReference>
<evidence type="ECO:0000313" key="11">
    <source>
        <dbReference type="Proteomes" id="UP000758168"/>
    </source>
</evidence>
<dbReference type="SUPFAM" id="SSF54506">
    <property type="entry name" value="Diaminopimelate epimerase-like"/>
    <property type="match status" value="2"/>
</dbReference>
<feature type="active site" evidence="9">
    <location>
        <position position="82"/>
    </location>
</feature>
<sequence>MRRWSFSKGHGTENDFVVLLDRDDTMHVGPAEVRYLCDRHAGIGGDGLLRAVRARHVPEWDGDGALWFMDYRNADGSVAQMCGNGLRVFARFLLDHDLASGPTIPVATRSGLKEATVLPDTRIRVSMGPVRVEQPGTPLAVRTADGAEHAVLPADVGNPHAVAFVDDLAALDLTRAPRVPDGAFPEGVNVEFVRVLGPRHLALRVHERGVGETRSCGTGTVAAAAAARVHAGDTAPLPVTYRVEVPGGEVEVELAEDQAHLTGPAVLIAHGQVLVPEEG</sequence>
<comment type="similarity">
    <text evidence="2 8">Belongs to the diaminopimelate epimerase family.</text>
</comment>
<gene>
    <name evidence="8" type="primary">dapF</name>
    <name evidence="10" type="ORF">JOF54_003776</name>
</gene>
<proteinExistence type="inferred from homology"/>
<organism evidence="10 11">
    <name type="scientific">Microlunatus capsulatus</name>
    <dbReference type="NCBI Taxonomy" id="99117"/>
    <lineage>
        <taxon>Bacteria</taxon>
        <taxon>Bacillati</taxon>
        <taxon>Actinomycetota</taxon>
        <taxon>Actinomycetes</taxon>
        <taxon>Propionibacteriales</taxon>
        <taxon>Propionibacteriaceae</taxon>
        <taxon>Microlunatus</taxon>
    </lineage>
</organism>
<protein>
    <recommendedName>
        <fullName evidence="3 8">Diaminopimelate epimerase</fullName>
        <shortName evidence="8">DAP epimerase</shortName>
        <ecNumber evidence="3 8">5.1.1.7</ecNumber>
    </recommendedName>
    <alternativeName>
        <fullName evidence="8">PLP-independent amino acid racemase</fullName>
    </alternativeName>
</protein>
<keyword evidence="11" id="KW-1185">Reference proteome</keyword>
<evidence type="ECO:0000313" key="10">
    <source>
        <dbReference type="EMBL" id="MBP2418854.1"/>
    </source>
</evidence>
<dbReference type="InterPro" id="IPR001653">
    <property type="entry name" value="DAP_epimerase_DapF"/>
</dbReference>
<keyword evidence="8" id="KW-0963">Cytoplasm</keyword>
<evidence type="ECO:0000256" key="6">
    <source>
        <dbReference type="ARBA" id="ARBA00023235"/>
    </source>
</evidence>
<dbReference type="RefSeq" id="WP_210058704.1">
    <property type="nucleotide sequence ID" value="NZ_BAAAMH010000007.1"/>
</dbReference>
<dbReference type="InterPro" id="IPR018510">
    <property type="entry name" value="DAP_epimerase_AS"/>
</dbReference>
<keyword evidence="6 8" id="KW-0413">Isomerase</keyword>
<dbReference type="Pfam" id="PF01678">
    <property type="entry name" value="DAP_epimerase"/>
    <property type="match status" value="2"/>
</dbReference>
<evidence type="ECO:0000256" key="3">
    <source>
        <dbReference type="ARBA" id="ARBA00013080"/>
    </source>
</evidence>
<evidence type="ECO:0000256" key="5">
    <source>
        <dbReference type="ARBA" id="ARBA00023154"/>
    </source>
</evidence>
<dbReference type="Proteomes" id="UP000758168">
    <property type="component" value="Unassembled WGS sequence"/>
</dbReference>
<dbReference type="EC" id="5.1.1.7" evidence="3 8"/>
<feature type="binding site" evidence="8">
    <location>
        <begin position="83"/>
        <end position="84"/>
    </location>
    <ligand>
        <name>substrate</name>
    </ligand>
</feature>
<name>A0ABS4ZCQ8_9ACTN</name>
<evidence type="ECO:0000256" key="1">
    <source>
        <dbReference type="ARBA" id="ARBA00005196"/>
    </source>
</evidence>
<feature type="site" description="Could be important to modulate the pK values of the two catalytic cysteine residues" evidence="8">
    <location>
        <position position="160"/>
    </location>
</feature>
<comment type="catalytic activity">
    <reaction evidence="7 8">
        <text>(2S,6S)-2,6-diaminopimelate = meso-2,6-diaminopimelate</text>
        <dbReference type="Rhea" id="RHEA:15393"/>
        <dbReference type="ChEBI" id="CHEBI:57609"/>
        <dbReference type="ChEBI" id="CHEBI:57791"/>
        <dbReference type="EC" id="5.1.1.7"/>
    </reaction>
</comment>
<dbReference type="HAMAP" id="MF_00197">
    <property type="entry name" value="DAP_epimerase"/>
    <property type="match status" value="1"/>
</dbReference>
<dbReference type="EMBL" id="JAGIOB010000001">
    <property type="protein sequence ID" value="MBP2418854.1"/>
    <property type="molecule type" value="Genomic_DNA"/>
</dbReference>
<evidence type="ECO:0000256" key="4">
    <source>
        <dbReference type="ARBA" id="ARBA00022605"/>
    </source>
</evidence>
<feature type="binding site" evidence="8">
    <location>
        <position position="189"/>
    </location>
    <ligand>
        <name>substrate</name>
    </ligand>
</feature>
<comment type="caution">
    <text evidence="8">Lacks conserved residue(s) required for the propagation of feature annotation.</text>
</comment>
<feature type="binding site" evidence="8">
    <location>
        <position position="73"/>
    </location>
    <ligand>
        <name>substrate</name>
    </ligand>
</feature>
<dbReference type="PROSITE" id="PS01326">
    <property type="entry name" value="DAP_EPIMERASE"/>
    <property type="match status" value="1"/>
</dbReference>
<reference evidence="10 11" key="1">
    <citation type="submission" date="2021-03" db="EMBL/GenBank/DDBJ databases">
        <title>Sequencing the genomes of 1000 actinobacteria strains.</title>
        <authorList>
            <person name="Klenk H.-P."/>
        </authorList>
    </citation>
    <scope>NUCLEOTIDE SEQUENCE [LARGE SCALE GENOMIC DNA]</scope>
    <source>
        <strain evidence="10 11">DSM 12936</strain>
    </source>
</reference>
<keyword evidence="4 8" id="KW-0028">Amino-acid biosynthesis</keyword>
<comment type="subunit">
    <text evidence="8">Homodimer.</text>
</comment>
<feature type="binding site" evidence="8">
    <location>
        <begin position="207"/>
        <end position="208"/>
    </location>
    <ligand>
        <name>substrate</name>
    </ligand>
</feature>
<feature type="binding site" evidence="8">
    <location>
        <begin position="217"/>
        <end position="218"/>
    </location>
    <ligand>
        <name>substrate</name>
    </ligand>
</feature>
<evidence type="ECO:0000256" key="9">
    <source>
        <dbReference type="PROSITE-ProRule" id="PRU10125"/>
    </source>
</evidence>
<dbReference type="PANTHER" id="PTHR31689:SF0">
    <property type="entry name" value="DIAMINOPIMELATE EPIMERASE"/>
    <property type="match status" value="1"/>
</dbReference>
<evidence type="ECO:0000256" key="7">
    <source>
        <dbReference type="ARBA" id="ARBA00051712"/>
    </source>
</evidence>
<feature type="binding site" evidence="8">
    <location>
        <position position="158"/>
    </location>
    <ligand>
        <name>substrate</name>
    </ligand>
</feature>
<feature type="binding site" evidence="8">
    <location>
        <position position="14"/>
    </location>
    <ligand>
        <name>substrate</name>
    </ligand>
</feature>
<accession>A0ABS4ZCQ8</accession>
<comment type="caution">
    <text evidence="10">The sequence shown here is derived from an EMBL/GenBank/DDBJ whole genome shotgun (WGS) entry which is preliminary data.</text>
</comment>
<comment type="function">
    <text evidence="8">Catalyzes the stereoinversion of LL-2,6-diaminopimelate (L,L-DAP) to meso-diaminopimelate (meso-DAP), a precursor of L-lysine and an essential component of the bacterial peptidoglycan.</text>
</comment>
<dbReference type="PANTHER" id="PTHR31689">
    <property type="entry name" value="DIAMINOPIMELATE EPIMERASE, CHLOROPLASTIC"/>
    <property type="match status" value="1"/>
</dbReference>
<feature type="site" description="Could be important to modulate the pK values of the two catalytic cysteine residues" evidence="8">
    <location>
        <position position="207"/>
    </location>
</feature>